<keyword evidence="2 5" id="KW-0813">Transport</keyword>
<dbReference type="SUPFAM" id="SSF53850">
    <property type="entry name" value="Periplasmic binding protein-like II"/>
    <property type="match status" value="1"/>
</dbReference>
<gene>
    <name evidence="8" type="ORF">IOQ59_17085</name>
</gene>
<dbReference type="GO" id="GO:0042597">
    <property type="term" value="C:periplasmic space"/>
    <property type="evidence" value="ECO:0007669"/>
    <property type="project" value="UniProtKB-SubCell"/>
</dbReference>
<dbReference type="RefSeq" id="WP_193954671.1">
    <property type="nucleotide sequence ID" value="NZ_JADEYS010000020.1"/>
</dbReference>
<evidence type="ECO:0000256" key="5">
    <source>
        <dbReference type="PIRNR" id="PIRNR019574"/>
    </source>
</evidence>
<dbReference type="Pfam" id="PF13416">
    <property type="entry name" value="SBP_bac_8"/>
    <property type="match status" value="1"/>
</dbReference>
<dbReference type="GO" id="GO:0019808">
    <property type="term" value="F:polyamine binding"/>
    <property type="evidence" value="ECO:0007669"/>
    <property type="project" value="InterPro"/>
</dbReference>
<dbReference type="Proteomes" id="UP000640333">
    <property type="component" value="Unassembled WGS sequence"/>
</dbReference>
<proteinExistence type="inferred from homology"/>
<evidence type="ECO:0000313" key="9">
    <source>
        <dbReference type="Proteomes" id="UP000640333"/>
    </source>
</evidence>
<sequence>MHLKKIGLTAALLTAALSTTAVAEQQVLNVYNWSDYIDPAAVKQFEAETGIKVNYDVYDSNEVLEAKLMSGGSGYDVVVPTGSFLERQVKAGIYAEIDRSKLSNYSNLDSVLIEKISRHDAGNKHNVPYAWGTIGLGYNEAMVKARLGDMPVDTLDLLFKPEVAAKLADCGIGLLDSPAEVMSIALNYLGLDPNSEKKADLKKASALISAARQNYKYFHSGKYISDLANGEICVALGYNGDVLQAQSRAEEAGQGHKIGYAIPKEGTLVWFDLMAIPSDAPHPDAAHQFINYVLKAETGAGIANYVYYAVANKAAEPLLNKDVIGNPGIYPSDEVKANLFTQNAHTAKFDRKLTRAWTNIKTGR</sequence>
<evidence type="ECO:0000256" key="7">
    <source>
        <dbReference type="SAM" id="SignalP"/>
    </source>
</evidence>
<dbReference type="InterPro" id="IPR001188">
    <property type="entry name" value="Sperm_putr-bd"/>
</dbReference>
<keyword evidence="9" id="KW-1185">Reference proteome</keyword>
<feature type="signal peptide" evidence="7">
    <location>
        <begin position="1"/>
        <end position="23"/>
    </location>
</feature>
<comment type="caution">
    <text evidence="8">The sequence shown here is derived from an EMBL/GenBank/DDBJ whole genome shotgun (WGS) entry which is preliminary data.</text>
</comment>
<dbReference type="PANTHER" id="PTHR30222:SF12">
    <property type="entry name" value="NORSPERMIDINE SENSOR"/>
    <property type="match status" value="1"/>
</dbReference>
<comment type="similarity">
    <text evidence="5">Belongs to the bacterial solute-binding protein PotD/PotF family.</text>
</comment>
<accession>A0A8J7FF75</accession>
<protein>
    <recommendedName>
        <fullName evidence="5">Putrescine-binding periplasmic protein</fullName>
    </recommendedName>
</protein>
<name>A0A8J7FF75_9GAMM</name>
<dbReference type="EMBL" id="JADEYS010000020">
    <property type="protein sequence ID" value="MBE9398977.1"/>
    <property type="molecule type" value="Genomic_DNA"/>
</dbReference>
<feature type="binding site" evidence="6">
    <location>
        <position position="342"/>
    </location>
    <ligand>
        <name>spermidine</name>
        <dbReference type="ChEBI" id="CHEBI:57834"/>
    </ligand>
</feature>
<comment type="subcellular location">
    <subcellularLocation>
        <location evidence="1 5">Periplasm</location>
    </subcellularLocation>
</comment>
<evidence type="ECO:0000256" key="4">
    <source>
        <dbReference type="ARBA" id="ARBA00022764"/>
    </source>
</evidence>
<dbReference type="InterPro" id="IPR006059">
    <property type="entry name" value="SBP"/>
</dbReference>
<dbReference type="AlphaFoldDB" id="A0A8J7FF75"/>
<dbReference type="PRINTS" id="PR00909">
    <property type="entry name" value="SPERMDNBNDNG"/>
</dbReference>
<keyword evidence="4 5" id="KW-0574">Periplasm</keyword>
<evidence type="ECO:0000313" key="8">
    <source>
        <dbReference type="EMBL" id="MBE9398977.1"/>
    </source>
</evidence>
<evidence type="ECO:0000256" key="3">
    <source>
        <dbReference type="ARBA" id="ARBA00022729"/>
    </source>
</evidence>
<evidence type="ECO:0000256" key="6">
    <source>
        <dbReference type="PIRSR" id="PIRSR019574-1"/>
    </source>
</evidence>
<comment type="function">
    <text evidence="5">Required for the activity of the bacterial periplasmic transport system of putrescine.</text>
</comment>
<dbReference type="CDD" id="cd13659">
    <property type="entry name" value="PBP2_PotF"/>
    <property type="match status" value="1"/>
</dbReference>
<feature type="chain" id="PRO_5035311151" description="Putrescine-binding periplasmic protein" evidence="7">
    <location>
        <begin position="24"/>
        <end position="364"/>
    </location>
</feature>
<evidence type="ECO:0000256" key="2">
    <source>
        <dbReference type="ARBA" id="ARBA00022448"/>
    </source>
</evidence>
<reference evidence="8" key="1">
    <citation type="submission" date="2020-10" db="EMBL/GenBank/DDBJ databases">
        <title>Bacterium isolated from coastal waters sediment.</title>
        <authorList>
            <person name="Chen R.-J."/>
            <person name="Lu D.-C."/>
            <person name="Zhu K.-L."/>
            <person name="Du Z.-J."/>
        </authorList>
    </citation>
    <scope>NUCLEOTIDE SEQUENCE</scope>
    <source>
        <strain evidence="8">N1Y112</strain>
    </source>
</reference>
<organism evidence="8 9">
    <name type="scientific">Pontibacterium sinense</name>
    <dbReference type="NCBI Taxonomy" id="2781979"/>
    <lineage>
        <taxon>Bacteria</taxon>
        <taxon>Pseudomonadati</taxon>
        <taxon>Pseudomonadota</taxon>
        <taxon>Gammaproteobacteria</taxon>
        <taxon>Oceanospirillales</taxon>
        <taxon>Oceanospirillaceae</taxon>
        <taxon>Pontibacterium</taxon>
    </lineage>
</organism>
<keyword evidence="3 7" id="KW-0732">Signal</keyword>
<dbReference type="GO" id="GO:0015846">
    <property type="term" value="P:polyamine transport"/>
    <property type="evidence" value="ECO:0007669"/>
    <property type="project" value="InterPro"/>
</dbReference>
<dbReference type="PANTHER" id="PTHR30222">
    <property type="entry name" value="SPERMIDINE/PUTRESCINE-BINDING PERIPLASMIC PROTEIN"/>
    <property type="match status" value="1"/>
</dbReference>
<dbReference type="Gene3D" id="3.40.190.10">
    <property type="entry name" value="Periplasmic binding protein-like II"/>
    <property type="match status" value="2"/>
</dbReference>
<dbReference type="PIRSF" id="PIRSF019574">
    <property type="entry name" value="Periplasmic_polyamine_BP"/>
    <property type="match status" value="1"/>
</dbReference>
<evidence type="ECO:0000256" key="1">
    <source>
        <dbReference type="ARBA" id="ARBA00004418"/>
    </source>
</evidence>